<dbReference type="InterPro" id="IPR006342">
    <property type="entry name" value="FkbM_mtfrase"/>
</dbReference>
<sequence>MNPSKDTLCRFLANINFNFSCIIDVGVLTQTHELLKYFKTTKQILIEPQKKYFPIIENNYKYHNFELLNLGCDKEPGEFYLQEKNVLDNMKGLPTHNQITKENTGITVKVDTLNNIAKGIDNWILLKIDVDGKEVDILKGAYDCLKKTAIVIIEAHFNRFKDIVDIMHEQNFVVFNIVDICYLKSSFWQCDLVFINNDVRNLHPEFNPSHFWKSKDSIFKHHYRQYAPPKSKPTNKINRNSKVVRPRFKMFN</sequence>
<dbReference type="SUPFAM" id="SSF53335">
    <property type="entry name" value="S-adenosyl-L-methionine-dependent methyltransferases"/>
    <property type="match status" value="1"/>
</dbReference>
<proteinExistence type="predicted"/>
<dbReference type="InterPro" id="IPR052514">
    <property type="entry name" value="SAM-dependent_MTase"/>
</dbReference>
<dbReference type="EMBL" id="MN739292">
    <property type="protein sequence ID" value="QHS97250.1"/>
    <property type="molecule type" value="Genomic_DNA"/>
</dbReference>
<protein>
    <recommendedName>
        <fullName evidence="1">Methyltransferase FkbM domain-containing protein</fullName>
    </recommendedName>
</protein>
<feature type="domain" description="Methyltransferase FkbM" evidence="1">
    <location>
        <begin position="41"/>
        <end position="173"/>
    </location>
</feature>
<evidence type="ECO:0000313" key="2">
    <source>
        <dbReference type="EMBL" id="QHS97250.1"/>
    </source>
</evidence>
<name>A0A6C0BYR1_9ZZZZ</name>
<dbReference type="NCBIfam" id="TIGR01444">
    <property type="entry name" value="fkbM_fam"/>
    <property type="match status" value="1"/>
</dbReference>
<organism evidence="2">
    <name type="scientific">viral metagenome</name>
    <dbReference type="NCBI Taxonomy" id="1070528"/>
    <lineage>
        <taxon>unclassified sequences</taxon>
        <taxon>metagenomes</taxon>
        <taxon>organismal metagenomes</taxon>
    </lineage>
</organism>
<dbReference type="PANTHER" id="PTHR34203">
    <property type="entry name" value="METHYLTRANSFERASE, FKBM FAMILY PROTEIN"/>
    <property type="match status" value="1"/>
</dbReference>
<dbReference type="Gene3D" id="3.40.50.150">
    <property type="entry name" value="Vaccinia Virus protein VP39"/>
    <property type="match status" value="1"/>
</dbReference>
<dbReference type="InterPro" id="IPR029063">
    <property type="entry name" value="SAM-dependent_MTases_sf"/>
</dbReference>
<dbReference type="Pfam" id="PF05050">
    <property type="entry name" value="Methyltransf_21"/>
    <property type="match status" value="1"/>
</dbReference>
<dbReference type="PANTHER" id="PTHR34203:SF15">
    <property type="entry name" value="SLL1173 PROTEIN"/>
    <property type="match status" value="1"/>
</dbReference>
<reference evidence="2" key="1">
    <citation type="journal article" date="2020" name="Nature">
        <title>Giant virus diversity and host interactions through global metagenomics.</title>
        <authorList>
            <person name="Schulz F."/>
            <person name="Roux S."/>
            <person name="Paez-Espino D."/>
            <person name="Jungbluth S."/>
            <person name="Walsh D.A."/>
            <person name="Denef V.J."/>
            <person name="McMahon K.D."/>
            <person name="Konstantinidis K.T."/>
            <person name="Eloe-Fadrosh E.A."/>
            <person name="Kyrpides N.C."/>
            <person name="Woyke T."/>
        </authorList>
    </citation>
    <scope>NUCLEOTIDE SEQUENCE</scope>
    <source>
        <strain evidence="2">GVMAG-M-3300020169-51</strain>
    </source>
</reference>
<accession>A0A6C0BYR1</accession>
<dbReference type="AlphaFoldDB" id="A0A6C0BYR1"/>
<evidence type="ECO:0000259" key="1">
    <source>
        <dbReference type="Pfam" id="PF05050"/>
    </source>
</evidence>